<evidence type="ECO:0000313" key="2">
    <source>
        <dbReference type="EMBL" id="TXK60762.1"/>
    </source>
</evidence>
<dbReference type="Pfam" id="PF06877">
    <property type="entry name" value="RraB"/>
    <property type="match status" value="1"/>
</dbReference>
<keyword evidence="3" id="KW-1185">Reference proteome</keyword>
<dbReference type="EMBL" id="VRTS01000008">
    <property type="protein sequence ID" value="TXK60762.1"/>
    <property type="molecule type" value="Genomic_DNA"/>
</dbReference>
<dbReference type="InterPro" id="IPR009671">
    <property type="entry name" value="RraB_dom"/>
</dbReference>
<name>A0A5C8KJI7_9GAMM</name>
<feature type="domain" description="Regulator of ribonuclease activity B" evidence="1">
    <location>
        <begin position="10"/>
        <end position="98"/>
    </location>
</feature>
<proteinExistence type="predicted"/>
<sequence>MITIEDIKTLFDDLRADSEWNVDGPLTWGYYFTDTDSERLQPLSAHLCENGYHFVELYATEDNRRYFLHLERVERLRPETVLNRHRSMEEKAAEFGVEAFDGLDVDGPPPPPAKT</sequence>
<dbReference type="OrthoDB" id="894113at2"/>
<evidence type="ECO:0000313" key="3">
    <source>
        <dbReference type="Proteomes" id="UP000321248"/>
    </source>
</evidence>
<reference evidence="2 3" key="1">
    <citation type="submission" date="2019-08" db="EMBL/GenBank/DDBJ databases">
        <authorList>
            <person name="Karlyshev A.V."/>
        </authorList>
    </citation>
    <scope>NUCLEOTIDE SEQUENCE [LARGE SCALE GENOMIC DNA]</scope>
    <source>
        <strain evidence="2 3">Alg18-2.2</strain>
    </source>
</reference>
<accession>A0A5C8KJI7</accession>
<evidence type="ECO:0000259" key="1">
    <source>
        <dbReference type="Pfam" id="PF06877"/>
    </source>
</evidence>
<dbReference type="RefSeq" id="WP_147892221.1">
    <property type="nucleotide sequence ID" value="NZ_VRTS01000008.1"/>
</dbReference>
<protein>
    <submittedName>
        <fullName evidence="2">Ribonuclease E inhibitor RraB</fullName>
    </submittedName>
</protein>
<organism evidence="2 3">
    <name type="scientific">Alkalisalibacterium limincola</name>
    <dbReference type="NCBI Taxonomy" id="2699169"/>
    <lineage>
        <taxon>Bacteria</taxon>
        <taxon>Pseudomonadati</taxon>
        <taxon>Pseudomonadota</taxon>
        <taxon>Gammaproteobacteria</taxon>
        <taxon>Lysobacterales</taxon>
        <taxon>Lysobacteraceae</taxon>
        <taxon>Alkalisalibacterium</taxon>
    </lineage>
</organism>
<dbReference type="Proteomes" id="UP000321248">
    <property type="component" value="Unassembled WGS sequence"/>
</dbReference>
<gene>
    <name evidence="2" type="ORF">FU658_11545</name>
</gene>
<comment type="caution">
    <text evidence="2">The sequence shown here is derived from an EMBL/GenBank/DDBJ whole genome shotgun (WGS) entry which is preliminary data.</text>
</comment>
<dbReference type="AlphaFoldDB" id="A0A5C8KJI7"/>